<keyword evidence="4 5" id="KW-0687">Ribonucleoprotein</keyword>
<reference evidence="10" key="3">
    <citation type="submission" date="2023-01" db="EMBL/GenBank/DDBJ databases">
        <title>Human gut microbiome strain richness.</title>
        <authorList>
            <person name="Chen-Liaw A."/>
        </authorList>
    </citation>
    <scope>NUCLEOTIDE SEQUENCE</scope>
    <source>
        <strain evidence="10">RTP21484st1_B7_RTP21484_190118</strain>
    </source>
</reference>
<comment type="function">
    <text evidence="5 7">This protein binds to the 23S rRNA, and is important in its secondary structure. It is located near the subunit interface in the base of the L7/L12 stalk, and near the tRNA binding site of the peptidyltransferase center.</text>
</comment>
<dbReference type="GO" id="GO:0003735">
    <property type="term" value="F:structural constituent of ribosome"/>
    <property type="evidence" value="ECO:0007669"/>
    <property type="project" value="UniProtKB-UniRule"/>
</dbReference>
<accession>A0A1Y3YIJ3</accession>
<dbReference type="Gene3D" id="3.90.930.12">
    <property type="entry name" value="Ribosomal protein L6, alpha-beta domain"/>
    <property type="match status" value="2"/>
</dbReference>
<dbReference type="EMBL" id="QRYW01000057">
    <property type="protein sequence ID" value="RGV18562.1"/>
    <property type="molecule type" value="Genomic_DNA"/>
</dbReference>
<evidence type="ECO:0000256" key="3">
    <source>
        <dbReference type="ARBA" id="ARBA00022980"/>
    </source>
</evidence>
<dbReference type="EMBL" id="QRYC01000005">
    <property type="protein sequence ID" value="RGU57408.1"/>
    <property type="molecule type" value="Genomic_DNA"/>
</dbReference>
<evidence type="ECO:0000313" key="9">
    <source>
        <dbReference type="EMBL" id="MCG4958801.1"/>
    </source>
</evidence>
<evidence type="ECO:0000313" key="15">
    <source>
        <dbReference type="Proteomes" id="UP000284243"/>
    </source>
</evidence>
<dbReference type="GO" id="GO:0019843">
    <property type="term" value="F:rRNA binding"/>
    <property type="evidence" value="ECO:0007669"/>
    <property type="project" value="UniProtKB-UniRule"/>
</dbReference>
<evidence type="ECO:0000313" key="11">
    <source>
        <dbReference type="EMBL" id="RGU57408.1"/>
    </source>
</evidence>
<evidence type="ECO:0000313" key="14">
    <source>
        <dbReference type="Proteomes" id="UP000283426"/>
    </source>
</evidence>
<dbReference type="GO" id="GO:0002181">
    <property type="term" value="P:cytoplasmic translation"/>
    <property type="evidence" value="ECO:0007669"/>
    <property type="project" value="TreeGrafter"/>
</dbReference>
<evidence type="ECO:0000256" key="2">
    <source>
        <dbReference type="ARBA" id="ARBA00022884"/>
    </source>
</evidence>
<dbReference type="EMBL" id="JAQMRD010000004">
    <property type="protein sequence ID" value="MDB9222183.1"/>
    <property type="molecule type" value="Genomic_DNA"/>
</dbReference>
<dbReference type="Proteomes" id="UP000284434">
    <property type="component" value="Unassembled WGS sequence"/>
</dbReference>
<evidence type="ECO:0000313" key="16">
    <source>
        <dbReference type="Proteomes" id="UP000284434"/>
    </source>
</evidence>
<dbReference type="Proteomes" id="UP000283426">
    <property type="component" value="Unassembled WGS sequence"/>
</dbReference>
<dbReference type="AlphaFoldDB" id="A0A1Y3YIJ3"/>
<keyword evidence="1 5" id="KW-0699">rRNA-binding</keyword>
<dbReference type="Pfam" id="PF00347">
    <property type="entry name" value="Ribosomal_L6"/>
    <property type="match status" value="2"/>
</dbReference>
<dbReference type="HAMAP" id="MF_01365_B">
    <property type="entry name" value="Ribosomal_uL6_B"/>
    <property type="match status" value="1"/>
</dbReference>
<evidence type="ECO:0000256" key="7">
    <source>
        <dbReference type="RuleBase" id="RU003870"/>
    </source>
</evidence>
<dbReference type="InterPro" id="IPR002358">
    <property type="entry name" value="Ribosomal_uL6_CS"/>
</dbReference>
<dbReference type="EMBL" id="QSCO01000035">
    <property type="protein sequence ID" value="RGY03594.1"/>
    <property type="molecule type" value="Genomic_DNA"/>
</dbReference>
<dbReference type="PANTHER" id="PTHR11655:SF14">
    <property type="entry name" value="LARGE RIBOSOMAL SUBUNIT PROTEIN UL6M"/>
    <property type="match status" value="1"/>
</dbReference>
<dbReference type="PROSITE" id="PS00525">
    <property type="entry name" value="RIBOSOMAL_L6_1"/>
    <property type="match status" value="1"/>
</dbReference>
<dbReference type="InterPro" id="IPR036789">
    <property type="entry name" value="Ribosomal_uL6-like_a/b-dom_sf"/>
</dbReference>
<dbReference type="PRINTS" id="PR00059">
    <property type="entry name" value="RIBOSOMALL6"/>
</dbReference>
<dbReference type="GeneID" id="61275554"/>
<evidence type="ECO:0000313" key="13">
    <source>
        <dbReference type="EMBL" id="RGY03594.1"/>
    </source>
</evidence>
<reference evidence="9" key="2">
    <citation type="submission" date="2022-01" db="EMBL/GenBank/DDBJ databases">
        <title>Collection of gut derived symbiotic bacterial strains cultured from healthy donors.</title>
        <authorList>
            <person name="Lin H."/>
            <person name="Kohout C."/>
            <person name="Waligurski E."/>
            <person name="Pamer E.G."/>
        </authorList>
    </citation>
    <scope>NUCLEOTIDE SEQUENCE</scope>
    <source>
        <strain evidence="9">DFI.1.149</strain>
    </source>
</reference>
<dbReference type="PIRSF" id="PIRSF002162">
    <property type="entry name" value="Ribosomal_L6"/>
    <property type="match status" value="1"/>
</dbReference>
<dbReference type="Proteomes" id="UP001199750">
    <property type="component" value="Unassembled WGS sequence"/>
</dbReference>
<dbReference type="PANTHER" id="PTHR11655">
    <property type="entry name" value="60S/50S RIBOSOMAL PROTEIN L6/L9"/>
    <property type="match status" value="1"/>
</dbReference>
<protein>
    <recommendedName>
        <fullName evidence="5">Large ribosomal subunit protein uL6</fullName>
    </recommendedName>
</protein>
<dbReference type="GO" id="GO:0022625">
    <property type="term" value="C:cytosolic large ribosomal subunit"/>
    <property type="evidence" value="ECO:0007669"/>
    <property type="project" value="UniProtKB-UniRule"/>
</dbReference>
<sequence>MSRIGKLPIHIPQGVTVAVSPDNTVTVKGPKGQLSQQVSADLTVTVEENEVHVARHTEDKEHKAQHGLYRALLHNMVVGVSEGYTIKQELVGVGFRANAEGQVLELGLGYSHSIFLQLPAEVKVTAVTEKRANPIITLESCDKQLIGQVAAKIRSFRKPEPYKGKGIRFVGEVVRRKAGKSAKV</sequence>
<feature type="domain" description="Large ribosomal subunit protein uL6 alpha-beta" evidence="8">
    <location>
        <begin position="91"/>
        <end position="168"/>
    </location>
</feature>
<gene>
    <name evidence="5 9" type="primary">rplF</name>
    <name evidence="12" type="ORF">DWW24_19665</name>
    <name evidence="11" type="ORF">DWW57_05450</name>
    <name evidence="13" type="ORF">DXA53_18185</name>
    <name evidence="9" type="ORF">L0P03_02890</name>
    <name evidence="10" type="ORF">PN645_04085</name>
</gene>
<dbReference type="Proteomes" id="UP000284243">
    <property type="component" value="Unassembled WGS sequence"/>
</dbReference>
<evidence type="ECO:0000313" key="12">
    <source>
        <dbReference type="EMBL" id="RGV18562.1"/>
    </source>
</evidence>
<dbReference type="OMA" id="RERHGLC"/>
<evidence type="ECO:0000256" key="5">
    <source>
        <dbReference type="HAMAP-Rule" id="MF_01365"/>
    </source>
</evidence>
<dbReference type="FunFam" id="3.90.930.12:FF:000002">
    <property type="entry name" value="50S ribosomal protein L6"/>
    <property type="match status" value="1"/>
</dbReference>
<dbReference type="RefSeq" id="WP_013612508.1">
    <property type="nucleotide sequence ID" value="NZ_BAABYK010000001.1"/>
</dbReference>
<dbReference type="SUPFAM" id="SSF56053">
    <property type="entry name" value="Ribosomal protein L6"/>
    <property type="match status" value="2"/>
</dbReference>
<dbReference type="EMBL" id="JAKNDN010000004">
    <property type="protein sequence ID" value="MCG4958801.1"/>
    <property type="molecule type" value="Genomic_DNA"/>
</dbReference>
<comment type="subunit">
    <text evidence="5">Part of the 50S ribosomal subunit.</text>
</comment>
<comment type="similarity">
    <text evidence="5 6">Belongs to the universal ribosomal protein uL6 family.</text>
</comment>
<evidence type="ECO:0000256" key="6">
    <source>
        <dbReference type="RuleBase" id="RU003869"/>
    </source>
</evidence>
<dbReference type="NCBIfam" id="TIGR03654">
    <property type="entry name" value="L6_bact"/>
    <property type="match status" value="1"/>
</dbReference>
<keyword evidence="2 5" id="KW-0694">RNA-binding</keyword>
<dbReference type="InterPro" id="IPR019906">
    <property type="entry name" value="Ribosomal_uL6_bac-type"/>
</dbReference>
<keyword evidence="3 5" id="KW-0689">Ribosomal protein</keyword>
<evidence type="ECO:0000313" key="10">
    <source>
        <dbReference type="EMBL" id="MDB9222183.1"/>
    </source>
</evidence>
<evidence type="ECO:0000256" key="4">
    <source>
        <dbReference type="ARBA" id="ARBA00023274"/>
    </source>
</evidence>
<organism evidence="12 14">
    <name type="scientific">Odoribacter splanchnicus</name>
    <dbReference type="NCBI Taxonomy" id="28118"/>
    <lineage>
        <taxon>Bacteria</taxon>
        <taxon>Pseudomonadati</taxon>
        <taxon>Bacteroidota</taxon>
        <taxon>Bacteroidia</taxon>
        <taxon>Bacteroidales</taxon>
        <taxon>Odoribacteraceae</taxon>
        <taxon>Odoribacter</taxon>
    </lineage>
</organism>
<dbReference type="Proteomes" id="UP001212263">
    <property type="component" value="Unassembled WGS sequence"/>
</dbReference>
<comment type="caution">
    <text evidence="12">The sequence shown here is derived from an EMBL/GenBank/DDBJ whole genome shotgun (WGS) entry which is preliminary data.</text>
</comment>
<dbReference type="InterPro" id="IPR000702">
    <property type="entry name" value="Ribosomal_uL6-like"/>
</dbReference>
<proteinExistence type="inferred from homology"/>
<evidence type="ECO:0000259" key="8">
    <source>
        <dbReference type="Pfam" id="PF00347"/>
    </source>
</evidence>
<evidence type="ECO:0000256" key="1">
    <source>
        <dbReference type="ARBA" id="ARBA00022730"/>
    </source>
</evidence>
<reference evidence="14 15" key="1">
    <citation type="submission" date="2018-08" db="EMBL/GenBank/DDBJ databases">
        <title>A genome reference for cultivated species of the human gut microbiota.</title>
        <authorList>
            <person name="Zou Y."/>
            <person name="Xue W."/>
            <person name="Luo G."/>
        </authorList>
    </citation>
    <scope>NUCLEOTIDE SEQUENCE [LARGE SCALE GENOMIC DNA]</scope>
    <source>
        <strain evidence="12 14">AF14-6AC</strain>
        <strain evidence="11 15">AF16-14</strain>
        <strain evidence="13 16">OF03-11</strain>
    </source>
</reference>
<dbReference type="InterPro" id="IPR020040">
    <property type="entry name" value="Ribosomal_uL6_a/b-dom"/>
</dbReference>
<name>A0A1Y3YIJ3_9BACT</name>
<feature type="domain" description="Large ribosomal subunit protein uL6 alpha-beta" evidence="8">
    <location>
        <begin position="11"/>
        <end position="83"/>
    </location>
</feature>